<accession>A0A330LGX5</accession>
<feature type="compositionally biased region" description="Basic and acidic residues" evidence="1">
    <location>
        <begin position="1"/>
        <end position="10"/>
    </location>
</feature>
<sequence>MQMEMNEGRSHGRILGGQGRGSQTDVN</sequence>
<proteinExistence type="predicted"/>
<dbReference type="InParanoid" id="A0A330LGX5"/>
<keyword evidence="3" id="KW-1185">Reference proteome</keyword>
<dbReference type="EMBL" id="OUNR01000020">
    <property type="protein sequence ID" value="SPP66413.1"/>
    <property type="molecule type" value="Genomic_DNA"/>
</dbReference>
<feature type="region of interest" description="Disordered" evidence="1">
    <location>
        <begin position="1"/>
        <end position="27"/>
    </location>
</feature>
<dbReference type="Proteomes" id="UP000248168">
    <property type="component" value="Unassembled WGS sequence"/>
</dbReference>
<evidence type="ECO:0000313" key="2">
    <source>
        <dbReference type="EMBL" id="SPP66413.1"/>
    </source>
</evidence>
<dbReference type="AlphaFoldDB" id="A0A330LGX5"/>
<evidence type="ECO:0000313" key="3">
    <source>
        <dbReference type="Proteomes" id="UP000248168"/>
    </source>
</evidence>
<name>A0A330LGX5_9BACT</name>
<reference evidence="3" key="1">
    <citation type="submission" date="2018-04" db="EMBL/GenBank/DDBJ databases">
        <authorList>
            <person name="Lucker S."/>
            <person name="Sakoula D."/>
        </authorList>
    </citation>
    <scope>NUCLEOTIDE SEQUENCE [LARGE SCALE GENOMIC DNA]</scope>
</reference>
<protein>
    <submittedName>
        <fullName evidence="2">Uncharacterized protein</fullName>
    </submittedName>
</protein>
<organism evidence="2 3">
    <name type="scientific">Nitrospira lenta</name>
    <dbReference type="NCBI Taxonomy" id="1436998"/>
    <lineage>
        <taxon>Bacteria</taxon>
        <taxon>Pseudomonadati</taxon>
        <taxon>Nitrospirota</taxon>
        <taxon>Nitrospiria</taxon>
        <taxon>Nitrospirales</taxon>
        <taxon>Nitrospiraceae</taxon>
        <taxon>Nitrospira</taxon>
    </lineage>
</organism>
<evidence type="ECO:0000256" key="1">
    <source>
        <dbReference type="SAM" id="MobiDB-lite"/>
    </source>
</evidence>
<gene>
    <name evidence="2" type="ORF">NITLEN_70003</name>
</gene>